<feature type="chain" id="PRO_5008615815" evidence="16">
    <location>
        <begin position="20"/>
        <end position="790"/>
    </location>
</feature>
<keyword evidence="4 14" id="KW-1134">Transmembrane beta strand</keyword>
<dbReference type="SUPFAM" id="SSF56935">
    <property type="entry name" value="Porins"/>
    <property type="match status" value="1"/>
</dbReference>
<keyword evidence="3 14" id="KW-0813">Transport</keyword>
<dbReference type="Pfam" id="PF13715">
    <property type="entry name" value="CarbopepD_reg_2"/>
    <property type="match status" value="1"/>
</dbReference>
<evidence type="ECO:0000256" key="12">
    <source>
        <dbReference type="ARBA" id="ARBA00023170"/>
    </source>
</evidence>
<dbReference type="Gene3D" id="2.40.170.20">
    <property type="entry name" value="TonB-dependent receptor, beta-barrel domain"/>
    <property type="match status" value="1"/>
</dbReference>
<dbReference type="GO" id="GO:0038023">
    <property type="term" value="F:signaling receptor activity"/>
    <property type="evidence" value="ECO:0007669"/>
    <property type="project" value="InterPro"/>
</dbReference>
<comment type="caution">
    <text evidence="19">The sequence shown here is derived from an EMBL/GenBank/DDBJ whole genome shotgun (WGS) entry which is preliminary data.</text>
</comment>
<dbReference type="Gene3D" id="2.60.40.1120">
    <property type="entry name" value="Carboxypeptidase-like, regulatory domain"/>
    <property type="match status" value="1"/>
</dbReference>
<keyword evidence="20" id="KW-1185">Reference proteome</keyword>
<evidence type="ECO:0000256" key="8">
    <source>
        <dbReference type="ARBA" id="ARBA00023004"/>
    </source>
</evidence>
<dbReference type="EMBL" id="LSFM01000019">
    <property type="protein sequence ID" value="OBY65126.1"/>
    <property type="molecule type" value="Genomic_DNA"/>
</dbReference>
<feature type="domain" description="TonB-dependent receptor-like beta-barrel" evidence="17">
    <location>
        <begin position="354"/>
        <end position="762"/>
    </location>
</feature>
<dbReference type="InterPro" id="IPR037066">
    <property type="entry name" value="Plug_dom_sf"/>
</dbReference>
<keyword evidence="8" id="KW-0408">Iron</keyword>
<evidence type="ECO:0000256" key="1">
    <source>
        <dbReference type="ARBA" id="ARBA00004571"/>
    </source>
</evidence>
<name>A0A1B8TZU1_9FLAO</name>
<dbReference type="SUPFAM" id="SSF49464">
    <property type="entry name" value="Carboxypeptidase regulatory domain-like"/>
    <property type="match status" value="1"/>
</dbReference>
<dbReference type="CDD" id="cd01347">
    <property type="entry name" value="ligand_gated_channel"/>
    <property type="match status" value="1"/>
</dbReference>
<keyword evidence="9" id="KW-0406">Ion transport</keyword>
<evidence type="ECO:0000256" key="16">
    <source>
        <dbReference type="SAM" id="SignalP"/>
    </source>
</evidence>
<dbReference type="InterPro" id="IPR010105">
    <property type="entry name" value="TonB_sidphr_rcpt"/>
</dbReference>
<evidence type="ECO:0000256" key="4">
    <source>
        <dbReference type="ARBA" id="ARBA00022452"/>
    </source>
</evidence>
<proteinExistence type="inferred from homology"/>
<feature type="domain" description="TonB-dependent receptor plug" evidence="18">
    <location>
        <begin position="134"/>
        <end position="229"/>
    </location>
</feature>
<dbReference type="InterPro" id="IPR036942">
    <property type="entry name" value="Beta-barrel_TonB_sf"/>
</dbReference>
<dbReference type="GO" id="GO:0015891">
    <property type="term" value="P:siderophore transport"/>
    <property type="evidence" value="ECO:0007669"/>
    <property type="project" value="InterPro"/>
</dbReference>
<evidence type="ECO:0000256" key="9">
    <source>
        <dbReference type="ARBA" id="ARBA00023065"/>
    </source>
</evidence>
<dbReference type="Pfam" id="PF00593">
    <property type="entry name" value="TonB_dep_Rec_b-barrel"/>
    <property type="match status" value="1"/>
</dbReference>
<reference evidence="20" key="1">
    <citation type="submission" date="2016-02" db="EMBL/GenBank/DDBJ databases">
        <authorList>
            <person name="Shin S.-K."/>
            <person name="Yi H."/>
            <person name="Kim E."/>
        </authorList>
    </citation>
    <scope>NUCLEOTIDE SEQUENCE [LARGE SCALE GENOMIC DNA]</scope>
    <source>
        <strain evidence="20">LPB0003</strain>
    </source>
</reference>
<dbReference type="InterPro" id="IPR039426">
    <property type="entry name" value="TonB-dep_rcpt-like"/>
</dbReference>
<evidence type="ECO:0000256" key="15">
    <source>
        <dbReference type="RuleBase" id="RU003357"/>
    </source>
</evidence>
<dbReference type="AlphaFoldDB" id="A0A1B8TZU1"/>
<keyword evidence="10 15" id="KW-0798">TonB box</keyword>
<evidence type="ECO:0000256" key="7">
    <source>
        <dbReference type="ARBA" id="ARBA00022729"/>
    </source>
</evidence>
<evidence type="ECO:0000256" key="11">
    <source>
        <dbReference type="ARBA" id="ARBA00023136"/>
    </source>
</evidence>
<dbReference type="Proteomes" id="UP000092584">
    <property type="component" value="Unassembled WGS sequence"/>
</dbReference>
<dbReference type="RefSeq" id="WP_065318498.1">
    <property type="nucleotide sequence ID" value="NZ_CP017477.1"/>
</dbReference>
<evidence type="ECO:0000256" key="13">
    <source>
        <dbReference type="ARBA" id="ARBA00023237"/>
    </source>
</evidence>
<dbReference type="PANTHER" id="PTHR32552">
    <property type="entry name" value="FERRICHROME IRON RECEPTOR-RELATED"/>
    <property type="match status" value="1"/>
</dbReference>
<accession>A0A1B8TZU1</accession>
<dbReference type="GO" id="GO:0009279">
    <property type="term" value="C:cell outer membrane"/>
    <property type="evidence" value="ECO:0007669"/>
    <property type="project" value="UniProtKB-SubCell"/>
</dbReference>
<keyword evidence="11 14" id="KW-0472">Membrane</keyword>
<protein>
    <submittedName>
        <fullName evidence="19">Ferrichrome-iron receptor</fullName>
    </submittedName>
</protein>
<dbReference type="NCBIfam" id="TIGR01783">
    <property type="entry name" value="TonB-siderophor"/>
    <property type="match status" value="1"/>
</dbReference>
<dbReference type="PANTHER" id="PTHR32552:SF68">
    <property type="entry name" value="FERRICHROME OUTER MEMBRANE TRANSPORTER_PHAGE RECEPTOR"/>
    <property type="match status" value="1"/>
</dbReference>
<keyword evidence="7 16" id="KW-0732">Signal</keyword>
<dbReference type="PROSITE" id="PS52016">
    <property type="entry name" value="TONB_DEPENDENT_REC_3"/>
    <property type="match status" value="1"/>
</dbReference>
<evidence type="ECO:0000256" key="3">
    <source>
        <dbReference type="ARBA" id="ARBA00022448"/>
    </source>
</evidence>
<keyword evidence="6 14" id="KW-0812">Transmembrane</keyword>
<keyword evidence="13 14" id="KW-0998">Cell outer membrane</keyword>
<dbReference type="InterPro" id="IPR012910">
    <property type="entry name" value="Plug_dom"/>
</dbReference>
<evidence type="ECO:0000256" key="2">
    <source>
        <dbReference type="ARBA" id="ARBA00009810"/>
    </source>
</evidence>
<keyword evidence="5" id="KW-0410">Iron transport</keyword>
<gene>
    <name evidence="19" type="ORF">LPB3_04955</name>
</gene>
<dbReference type="OrthoDB" id="9775095at2"/>
<sequence length="790" mass="86888">MIKRLLLLTIIFSASIINAQEGTISGRIVTQKNNPISNVNVLIKNTDKGIISNRFGEFKIQNVQPGNYTLSITFIGYKSKSIPFTINNGQKLRLPKIVLVENQEQLTEIVVNGFKKNKFSKKTSQFVSKMPLAKLENPQVYNSISNELLKEQVVTNVNDALKNATGISRLWESTGRASDGAEFYSLRGFAVQPTLINGLPGLNNGGLDPSNIESIEVIKGPSGTLFGSSLISYGGLINVTTKKPYESFGGEISYTTGTYGLNRVTADINTPIGTNDDTFLRINTAYHTQNSFQDAGLNKSIYVAPSLKFIANEKLTFLVNTEILEKTSVNTPMLFLNRNVPLSFNSLDLFEKNYYNSFTSDNLSIDNPIFNFQAQALYNISDNWTSQTLVSSGNAKTSGFYSYLWDSGDGDSFTHYAAKINAETRTTDIQQNFIGKFNLGKLKNRIVIGFDYFSIFKKDNSTGWSGIGTVTLSNSTTTSVLSNAAVDAILADTNVSNSSATQETYSAYVSDVVNFTPTLSAMLSLRIDQFGGDKSDDDDNQTAFSPKFGLVYQPIKDKVSIFTNYMNGFTNVAPTSVSDVDGSNPRIKTFEAEKANQFEFGVKTNLFDEKLDLTASYYNINVSNKLMTDPTNVNNSIQGGEVESSGVEISLIANPIIGWNIIAGYSNIDSEVLVDTANSGYLGLRTESAGPKDLFNFWTSYNFQSETLKGFGIGLGGNYASEFNTLNRSTTGSFTLPSYTILNSSISYSQEKFMVILKVDNIANTKYYSGWSTVSPQKLRTVSANFTYRF</sequence>
<dbReference type="InterPro" id="IPR008969">
    <property type="entry name" value="CarboxyPept-like_regulatory"/>
</dbReference>
<comment type="subcellular location">
    <subcellularLocation>
        <location evidence="1 14">Cell outer membrane</location>
        <topology evidence="1 14">Multi-pass membrane protein</topology>
    </subcellularLocation>
</comment>
<evidence type="ECO:0000256" key="6">
    <source>
        <dbReference type="ARBA" id="ARBA00022692"/>
    </source>
</evidence>
<dbReference type="KEGG" id="pob:LPB03_00150"/>
<evidence type="ECO:0000313" key="20">
    <source>
        <dbReference type="Proteomes" id="UP000092584"/>
    </source>
</evidence>
<evidence type="ECO:0000256" key="5">
    <source>
        <dbReference type="ARBA" id="ARBA00022496"/>
    </source>
</evidence>
<dbReference type="GO" id="GO:0015344">
    <property type="term" value="F:siderophore uptake transmembrane transporter activity"/>
    <property type="evidence" value="ECO:0007669"/>
    <property type="project" value="TreeGrafter"/>
</dbReference>
<keyword evidence="12 19" id="KW-0675">Receptor</keyword>
<evidence type="ECO:0000259" key="18">
    <source>
        <dbReference type="Pfam" id="PF07715"/>
    </source>
</evidence>
<feature type="signal peptide" evidence="16">
    <location>
        <begin position="1"/>
        <end position="19"/>
    </location>
</feature>
<dbReference type="STRING" id="1774273.LPB03_00150"/>
<evidence type="ECO:0000256" key="10">
    <source>
        <dbReference type="ARBA" id="ARBA00023077"/>
    </source>
</evidence>
<dbReference type="Pfam" id="PF07715">
    <property type="entry name" value="Plug"/>
    <property type="match status" value="1"/>
</dbReference>
<evidence type="ECO:0000313" key="19">
    <source>
        <dbReference type="EMBL" id="OBY65126.1"/>
    </source>
</evidence>
<organism evidence="19 20">
    <name type="scientific">Polaribacter vadi</name>
    <dbReference type="NCBI Taxonomy" id="1774273"/>
    <lineage>
        <taxon>Bacteria</taxon>
        <taxon>Pseudomonadati</taxon>
        <taxon>Bacteroidota</taxon>
        <taxon>Flavobacteriia</taxon>
        <taxon>Flavobacteriales</taxon>
        <taxon>Flavobacteriaceae</taxon>
    </lineage>
</organism>
<dbReference type="Gene3D" id="2.170.130.10">
    <property type="entry name" value="TonB-dependent receptor, plug domain"/>
    <property type="match status" value="1"/>
</dbReference>
<comment type="similarity">
    <text evidence="2 14 15">Belongs to the TonB-dependent receptor family.</text>
</comment>
<dbReference type="InterPro" id="IPR000531">
    <property type="entry name" value="Beta-barrel_TonB"/>
</dbReference>
<evidence type="ECO:0000256" key="14">
    <source>
        <dbReference type="PROSITE-ProRule" id="PRU01360"/>
    </source>
</evidence>
<evidence type="ECO:0000259" key="17">
    <source>
        <dbReference type="Pfam" id="PF00593"/>
    </source>
</evidence>